<sequence length="99" mass="11297">MATGNERNVDYKIVYAIPNAPPHHAISSSNPNRFSALPRANRTSSTIDHEKGQRNLIYVCVLVEIAWLNTVWQCRSNIVSPQAEQFQRRLENEFCARAN</sequence>
<organism evidence="2 3">
    <name type="scientific">Botryotinia fuckeliana (strain T4)</name>
    <name type="common">Noble rot fungus</name>
    <name type="synonym">Botrytis cinerea</name>
    <dbReference type="NCBI Taxonomy" id="999810"/>
    <lineage>
        <taxon>Eukaryota</taxon>
        <taxon>Fungi</taxon>
        <taxon>Dikarya</taxon>
        <taxon>Ascomycota</taxon>
        <taxon>Pezizomycotina</taxon>
        <taxon>Leotiomycetes</taxon>
        <taxon>Helotiales</taxon>
        <taxon>Sclerotiniaceae</taxon>
        <taxon>Botrytis</taxon>
    </lineage>
</organism>
<dbReference type="EMBL" id="FQ790252">
    <property type="protein sequence ID" value="CCD43038.1"/>
    <property type="molecule type" value="Genomic_DNA"/>
</dbReference>
<dbReference type="AlphaFoldDB" id="G2XQS0"/>
<feature type="region of interest" description="Disordered" evidence="1">
    <location>
        <begin position="26"/>
        <end position="46"/>
    </location>
</feature>
<reference evidence="3" key="1">
    <citation type="journal article" date="2011" name="PLoS Genet.">
        <title>Genomic analysis of the necrotrophic fungal pathogens Sclerotinia sclerotiorum and Botrytis cinerea.</title>
        <authorList>
            <person name="Amselem J."/>
            <person name="Cuomo C.A."/>
            <person name="van Kan J.A."/>
            <person name="Viaud M."/>
            <person name="Benito E.P."/>
            <person name="Couloux A."/>
            <person name="Coutinho P.M."/>
            <person name="de Vries R.P."/>
            <person name="Dyer P.S."/>
            <person name="Fillinger S."/>
            <person name="Fournier E."/>
            <person name="Gout L."/>
            <person name="Hahn M."/>
            <person name="Kohn L."/>
            <person name="Lapalu N."/>
            <person name="Plummer K.M."/>
            <person name="Pradier J.M."/>
            <person name="Quevillon E."/>
            <person name="Sharon A."/>
            <person name="Simon A."/>
            <person name="ten Have A."/>
            <person name="Tudzynski B."/>
            <person name="Tudzynski P."/>
            <person name="Wincker P."/>
            <person name="Andrew M."/>
            <person name="Anthouard V."/>
            <person name="Beever R.E."/>
            <person name="Beffa R."/>
            <person name="Benoit I."/>
            <person name="Bouzid O."/>
            <person name="Brault B."/>
            <person name="Chen Z."/>
            <person name="Choquer M."/>
            <person name="Collemare J."/>
            <person name="Cotton P."/>
            <person name="Danchin E.G."/>
            <person name="Da Silva C."/>
            <person name="Gautier A."/>
            <person name="Giraud C."/>
            <person name="Giraud T."/>
            <person name="Gonzalez C."/>
            <person name="Grossetete S."/>
            <person name="Guldener U."/>
            <person name="Henrissat B."/>
            <person name="Howlett B.J."/>
            <person name="Kodira C."/>
            <person name="Kretschmer M."/>
            <person name="Lappartient A."/>
            <person name="Leroch M."/>
            <person name="Levis C."/>
            <person name="Mauceli E."/>
            <person name="Neuveglise C."/>
            <person name="Oeser B."/>
            <person name="Pearson M."/>
            <person name="Poulain J."/>
            <person name="Poussereau N."/>
            <person name="Quesneville H."/>
            <person name="Rascle C."/>
            <person name="Schumacher J."/>
            <person name="Segurens B."/>
            <person name="Sexton A."/>
            <person name="Silva E."/>
            <person name="Sirven C."/>
            <person name="Soanes D.M."/>
            <person name="Talbot N.J."/>
            <person name="Templeton M."/>
            <person name="Yandava C."/>
            <person name="Yarden O."/>
            <person name="Zeng Q."/>
            <person name="Rollins J.A."/>
            <person name="Lebrun M.H."/>
            <person name="Dickman M."/>
        </authorList>
    </citation>
    <scope>NUCLEOTIDE SEQUENCE [LARGE SCALE GENOMIC DNA]</scope>
    <source>
        <strain evidence="3">T4</strain>
    </source>
</reference>
<gene>
    <name evidence="2" type="ORF">BofuT4_P068780.1</name>
</gene>
<evidence type="ECO:0000313" key="2">
    <source>
        <dbReference type="EMBL" id="CCD43038.1"/>
    </source>
</evidence>
<dbReference type="Proteomes" id="UP000008177">
    <property type="component" value="Unplaced contigs"/>
</dbReference>
<dbReference type="InParanoid" id="G2XQS0"/>
<dbReference type="HOGENOM" id="CLU_2320042_0_0_1"/>
<evidence type="ECO:0000313" key="3">
    <source>
        <dbReference type="Proteomes" id="UP000008177"/>
    </source>
</evidence>
<proteinExistence type="predicted"/>
<evidence type="ECO:0000256" key="1">
    <source>
        <dbReference type="SAM" id="MobiDB-lite"/>
    </source>
</evidence>
<protein>
    <submittedName>
        <fullName evidence="2">Uncharacterized protein</fullName>
    </submittedName>
</protein>
<name>G2XQS0_BOTF4</name>
<accession>G2XQS0</accession>